<gene>
    <name evidence="1" type="ORF">RHMOL_Rhmol10G0032500</name>
</gene>
<reference evidence="1" key="1">
    <citation type="submission" date="2022-02" db="EMBL/GenBank/DDBJ databases">
        <title>Plant Genome Project.</title>
        <authorList>
            <person name="Zhang R.-G."/>
        </authorList>
    </citation>
    <scope>NUCLEOTIDE SEQUENCE</scope>
    <source>
        <strain evidence="1">AT1</strain>
    </source>
</reference>
<name>A0ACC0LYJ3_RHOML</name>
<comment type="caution">
    <text evidence="1">The sequence shown here is derived from an EMBL/GenBank/DDBJ whole genome shotgun (WGS) entry which is preliminary data.</text>
</comment>
<keyword evidence="2" id="KW-1185">Reference proteome</keyword>
<organism evidence="1 2">
    <name type="scientific">Rhododendron molle</name>
    <name type="common">Chinese azalea</name>
    <name type="synonym">Azalea mollis</name>
    <dbReference type="NCBI Taxonomy" id="49168"/>
    <lineage>
        <taxon>Eukaryota</taxon>
        <taxon>Viridiplantae</taxon>
        <taxon>Streptophyta</taxon>
        <taxon>Embryophyta</taxon>
        <taxon>Tracheophyta</taxon>
        <taxon>Spermatophyta</taxon>
        <taxon>Magnoliopsida</taxon>
        <taxon>eudicotyledons</taxon>
        <taxon>Gunneridae</taxon>
        <taxon>Pentapetalae</taxon>
        <taxon>asterids</taxon>
        <taxon>Ericales</taxon>
        <taxon>Ericaceae</taxon>
        <taxon>Ericoideae</taxon>
        <taxon>Rhodoreae</taxon>
        <taxon>Rhododendron</taxon>
    </lineage>
</organism>
<sequence length="114" mass="12568">MTNVECAVRPPSNNKEAMPDEATVTTVCPRLRHFCAMMLYKNVFPVPAGTPIQKEGSSFISKERANNDIISIALVNVKATDIILCICLLGLDMKLSMLQNQSVTNNCSPVFHKQ</sequence>
<proteinExistence type="predicted"/>
<dbReference type="EMBL" id="CM046397">
    <property type="protein sequence ID" value="KAI8533735.1"/>
    <property type="molecule type" value="Genomic_DNA"/>
</dbReference>
<evidence type="ECO:0000313" key="1">
    <source>
        <dbReference type="EMBL" id="KAI8533735.1"/>
    </source>
</evidence>
<evidence type="ECO:0000313" key="2">
    <source>
        <dbReference type="Proteomes" id="UP001062846"/>
    </source>
</evidence>
<accession>A0ACC0LYJ3</accession>
<protein>
    <submittedName>
        <fullName evidence="1">Uncharacterized protein</fullName>
    </submittedName>
</protein>
<dbReference type="Proteomes" id="UP001062846">
    <property type="component" value="Chromosome 10"/>
</dbReference>